<feature type="compositionally biased region" description="Low complexity" evidence="1">
    <location>
        <begin position="114"/>
        <end position="123"/>
    </location>
</feature>
<dbReference type="SUPFAM" id="SSF56371">
    <property type="entry name" value="Ribosome inactivating proteins (RIP)"/>
    <property type="match status" value="1"/>
</dbReference>
<dbReference type="OrthoDB" id="690849at2759"/>
<dbReference type="InterPro" id="IPR036041">
    <property type="entry name" value="Ribosome-inact_prot_sf"/>
</dbReference>
<keyword evidence="3" id="KW-1185">Reference proteome</keyword>
<dbReference type="InterPro" id="IPR001574">
    <property type="entry name" value="Ribosome_inactivat_prot"/>
</dbReference>
<dbReference type="AlphaFoldDB" id="A0A3L6SGC2"/>
<gene>
    <name evidence="2" type="ORF">C2845_PM02G02410</name>
</gene>
<reference evidence="3" key="1">
    <citation type="journal article" date="2019" name="Nat. Commun.">
        <title>The genome of broomcorn millet.</title>
        <authorList>
            <person name="Zou C."/>
            <person name="Miki D."/>
            <person name="Li D."/>
            <person name="Tang Q."/>
            <person name="Xiao L."/>
            <person name="Rajput S."/>
            <person name="Deng P."/>
            <person name="Jia W."/>
            <person name="Huang R."/>
            <person name="Zhang M."/>
            <person name="Sun Y."/>
            <person name="Hu J."/>
            <person name="Fu X."/>
            <person name="Schnable P.S."/>
            <person name="Li F."/>
            <person name="Zhang H."/>
            <person name="Feng B."/>
            <person name="Zhu X."/>
            <person name="Liu R."/>
            <person name="Schnable J.C."/>
            <person name="Zhu J.-K."/>
            <person name="Zhang H."/>
        </authorList>
    </citation>
    <scope>NUCLEOTIDE SEQUENCE [LARGE SCALE GENOMIC DNA]</scope>
</reference>
<dbReference type="Pfam" id="PF00161">
    <property type="entry name" value="RIP"/>
    <property type="match status" value="1"/>
</dbReference>
<evidence type="ECO:0000313" key="3">
    <source>
        <dbReference type="Proteomes" id="UP000275267"/>
    </source>
</evidence>
<dbReference type="Proteomes" id="UP000275267">
    <property type="component" value="Unassembled WGS sequence"/>
</dbReference>
<name>A0A3L6SGC2_PANMI</name>
<dbReference type="GO" id="GO:0030598">
    <property type="term" value="F:rRNA N-glycosylase activity"/>
    <property type="evidence" value="ECO:0007669"/>
    <property type="project" value="InterPro"/>
</dbReference>
<sequence>MTSEALRWKPIREAFGGDWESEIFITREQAELVPRWVDLSYLVFRWEATGAWGGEGVEAKGLEKIGVHNAAQALSILDLLKRPRELCVGLGRDHGEDGDDDEADESGIAGEGGADAAALHQDL</sequence>
<protein>
    <submittedName>
        <fullName evidence="2">Uncharacterized protein</fullName>
    </submittedName>
</protein>
<dbReference type="GO" id="GO:0017148">
    <property type="term" value="P:negative regulation of translation"/>
    <property type="evidence" value="ECO:0007669"/>
    <property type="project" value="InterPro"/>
</dbReference>
<evidence type="ECO:0000256" key="1">
    <source>
        <dbReference type="SAM" id="MobiDB-lite"/>
    </source>
</evidence>
<dbReference type="EMBL" id="PQIB02000005">
    <property type="protein sequence ID" value="RLN19142.1"/>
    <property type="molecule type" value="Genomic_DNA"/>
</dbReference>
<organism evidence="2 3">
    <name type="scientific">Panicum miliaceum</name>
    <name type="common">Proso millet</name>
    <name type="synonym">Broomcorn millet</name>
    <dbReference type="NCBI Taxonomy" id="4540"/>
    <lineage>
        <taxon>Eukaryota</taxon>
        <taxon>Viridiplantae</taxon>
        <taxon>Streptophyta</taxon>
        <taxon>Embryophyta</taxon>
        <taxon>Tracheophyta</taxon>
        <taxon>Spermatophyta</taxon>
        <taxon>Magnoliopsida</taxon>
        <taxon>Liliopsida</taxon>
        <taxon>Poales</taxon>
        <taxon>Poaceae</taxon>
        <taxon>PACMAD clade</taxon>
        <taxon>Panicoideae</taxon>
        <taxon>Panicodae</taxon>
        <taxon>Paniceae</taxon>
        <taxon>Panicinae</taxon>
        <taxon>Panicum</taxon>
        <taxon>Panicum sect. Panicum</taxon>
    </lineage>
</organism>
<feature type="compositionally biased region" description="Acidic residues" evidence="1">
    <location>
        <begin position="96"/>
        <end position="105"/>
    </location>
</feature>
<accession>A0A3L6SGC2</accession>
<feature type="region of interest" description="Disordered" evidence="1">
    <location>
        <begin position="90"/>
        <end position="123"/>
    </location>
</feature>
<proteinExistence type="predicted"/>
<evidence type="ECO:0000313" key="2">
    <source>
        <dbReference type="EMBL" id="RLN19142.1"/>
    </source>
</evidence>
<comment type="caution">
    <text evidence="2">The sequence shown here is derived from an EMBL/GenBank/DDBJ whole genome shotgun (WGS) entry which is preliminary data.</text>
</comment>